<evidence type="ECO:0000313" key="1">
    <source>
        <dbReference type="EnsemblPlants" id="MELO3C025158.2.1"/>
    </source>
</evidence>
<protein>
    <submittedName>
        <fullName evidence="1">Uncharacterized protein</fullName>
    </submittedName>
</protein>
<dbReference type="AlphaFoldDB" id="A0A9I9DWA6"/>
<sequence length="57" mass="6208">MGTLDAARKCQEILSVVDTISDPSKMARNISDELLMVSRIIKTICDAMYGVSGIAIY</sequence>
<dbReference type="EnsemblPlants" id="MELO3C025158.2.1">
    <property type="protein sequence ID" value="MELO3C025158.2.1"/>
    <property type="gene ID" value="MELO3C025158.2"/>
</dbReference>
<organism evidence="1">
    <name type="scientific">Cucumis melo</name>
    <name type="common">Muskmelon</name>
    <dbReference type="NCBI Taxonomy" id="3656"/>
    <lineage>
        <taxon>Eukaryota</taxon>
        <taxon>Viridiplantae</taxon>
        <taxon>Streptophyta</taxon>
        <taxon>Embryophyta</taxon>
        <taxon>Tracheophyta</taxon>
        <taxon>Spermatophyta</taxon>
        <taxon>Magnoliopsida</taxon>
        <taxon>eudicotyledons</taxon>
        <taxon>Gunneridae</taxon>
        <taxon>Pentapetalae</taxon>
        <taxon>rosids</taxon>
        <taxon>fabids</taxon>
        <taxon>Cucurbitales</taxon>
        <taxon>Cucurbitaceae</taxon>
        <taxon>Benincaseae</taxon>
        <taxon>Cucumis</taxon>
    </lineage>
</organism>
<accession>A0A9I9DWA6</accession>
<dbReference type="Gramene" id="MELO3C025158.2.1">
    <property type="protein sequence ID" value="MELO3C025158.2.1"/>
    <property type="gene ID" value="MELO3C025158.2"/>
</dbReference>
<reference evidence="1" key="1">
    <citation type="submission" date="2023-03" db="UniProtKB">
        <authorList>
            <consortium name="EnsemblPlants"/>
        </authorList>
    </citation>
    <scope>IDENTIFICATION</scope>
</reference>
<name>A0A9I9DWA6_CUCME</name>
<proteinExistence type="predicted"/>